<dbReference type="VEuPathDB" id="AmoebaDB:EIN_429820"/>
<dbReference type="OrthoDB" id="29752at2759"/>
<evidence type="ECO:0000313" key="2">
    <source>
        <dbReference type="EMBL" id="ELP95206.1"/>
    </source>
</evidence>
<reference evidence="2 3" key="1">
    <citation type="submission" date="2012-10" db="EMBL/GenBank/DDBJ databases">
        <authorList>
            <person name="Zafar N."/>
            <person name="Inman J."/>
            <person name="Hall N."/>
            <person name="Lorenzi H."/>
            <person name="Caler E."/>
        </authorList>
    </citation>
    <scope>NUCLEOTIDE SEQUENCE [LARGE SCALE GENOMIC DNA]</scope>
    <source>
        <strain evidence="2 3">IP1</strain>
    </source>
</reference>
<dbReference type="RefSeq" id="XP_004261977.1">
    <property type="nucleotide sequence ID" value="XM_004261929.1"/>
</dbReference>
<keyword evidence="3" id="KW-1185">Reference proteome</keyword>
<gene>
    <name evidence="2" type="ORF">EIN_429820</name>
</gene>
<protein>
    <submittedName>
        <fullName evidence="2">Uncharacterized protein</fullName>
    </submittedName>
</protein>
<organism evidence="2 3">
    <name type="scientific">Entamoeba invadens IP1</name>
    <dbReference type="NCBI Taxonomy" id="370355"/>
    <lineage>
        <taxon>Eukaryota</taxon>
        <taxon>Amoebozoa</taxon>
        <taxon>Evosea</taxon>
        <taxon>Archamoebae</taxon>
        <taxon>Mastigamoebida</taxon>
        <taxon>Entamoebidae</taxon>
        <taxon>Entamoeba</taxon>
    </lineage>
</organism>
<proteinExistence type="predicted"/>
<name>A0A0A1UF19_ENTIV</name>
<dbReference type="KEGG" id="eiv:EIN_429820"/>
<evidence type="ECO:0000313" key="3">
    <source>
        <dbReference type="Proteomes" id="UP000014680"/>
    </source>
</evidence>
<dbReference type="GeneID" id="14894121"/>
<dbReference type="EMBL" id="KB206168">
    <property type="protein sequence ID" value="ELP95206.1"/>
    <property type="molecule type" value="Genomic_DNA"/>
</dbReference>
<accession>A0A0A1UF19</accession>
<dbReference type="AlphaFoldDB" id="A0A0A1UF19"/>
<keyword evidence="1" id="KW-1133">Transmembrane helix</keyword>
<dbReference type="Proteomes" id="UP000014680">
    <property type="component" value="Unassembled WGS sequence"/>
</dbReference>
<keyword evidence="1" id="KW-0812">Transmembrane</keyword>
<evidence type="ECO:0000256" key="1">
    <source>
        <dbReference type="SAM" id="Phobius"/>
    </source>
</evidence>
<feature type="transmembrane region" description="Helical" evidence="1">
    <location>
        <begin position="199"/>
        <end position="220"/>
    </location>
</feature>
<keyword evidence="1" id="KW-0472">Membrane</keyword>
<sequence>MPKKKYPNEKIRKLQNEFFGAQRSQKIVKCYSRPQKRFSQQLEIQMGFGDGKIAETTSEQAETSVVISEEVEKRLDELTETTQTLENSGDLKFKKKRLNFFKLFQFMKKDEVTAQVIETELKEIQVETNLVHKEPINIIKDIPIDMKNVVDTKVEVLPPKEVELKKSEVNPLVHISDTKIPLWIDENDKTKVRIMRAGFLIGVGAMIMICVIFFIVLGILI</sequence>